<evidence type="ECO:0000256" key="9">
    <source>
        <dbReference type="ARBA" id="ARBA00023288"/>
    </source>
</evidence>
<dbReference type="Gene3D" id="3.30.2460.20">
    <property type="match status" value="1"/>
</dbReference>
<evidence type="ECO:0000256" key="3">
    <source>
        <dbReference type="ARBA" id="ARBA00022473"/>
    </source>
</evidence>
<evidence type="ECO:0000256" key="11">
    <source>
        <dbReference type="SAM" id="MobiDB-lite"/>
    </source>
</evidence>
<comment type="subcellular location">
    <subcellularLocation>
        <location evidence="1 10">Secreted</location>
        <location evidence="1 10">Extracellular space</location>
        <location evidence="1 10">Extracellular matrix</location>
    </subcellularLocation>
</comment>
<dbReference type="SMART" id="SM00097">
    <property type="entry name" value="WNT1"/>
    <property type="match status" value="1"/>
</dbReference>
<dbReference type="InterPro" id="IPR018161">
    <property type="entry name" value="Wnt_CS"/>
</dbReference>
<keyword evidence="6 10" id="KW-0879">Wnt signaling pathway</keyword>
<keyword evidence="7" id="KW-1015">Disulfide bond</keyword>
<dbReference type="GO" id="GO:0005109">
    <property type="term" value="F:frizzled binding"/>
    <property type="evidence" value="ECO:0007669"/>
    <property type="project" value="TreeGrafter"/>
</dbReference>
<dbReference type="EMBL" id="EU434305">
    <property type="protein sequence ID" value="ACC38468.1"/>
    <property type="molecule type" value="mRNA"/>
</dbReference>
<evidence type="ECO:0000256" key="5">
    <source>
        <dbReference type="ARBA" id="ARBA00022530"/>
    </source>
</evidence>
<dbReference type="Pfam" id="PF00110">
    <property type="entry name" value="wnt"/>
    <property type="match status" value="2"/>
</dbReference>
<comment type="function">
    <text evidence="10">Ligand for members of the frizzled family of seven transmembrane receptors.</text>
</comment>
<sequence>MDTRWSVVLTIFMCCIPTLRGILWSPASNLLLSGSKGHLRYIGTVSSGIDKAVKECRHQFKWDRWNCPDSTVYNNPDANREMSFVQAIASAGVMYSITRNCSEGVLENCGCDDTQNKKPGGDGWTWGGCSDNVRFGERTSTDIMDASEKSQDALTVMRLHNHEAGRRAVKQTIERTCKCHGVSGSCTMQTCWKQLATFRSIGAQIKRKYFKAVRVDFISGRLIDSNRAEDRGPRGSSRDQVTAASRRDLVFLNQSPDYCRANLSIGVAGTAGRECFMKGDEQIVDPLATSPSAIGAGDSSSSSSPSSDASDRWMKQSCSRLCMSCGMEVRTTRVTVTTSCNCNFVWCCSVKCDTCRRTVVKRICQPIGFKR</sequence>
<dbReference type="AlphaFoldDB" id="B9U3V0"/>
<evidence type="ECO:0000313" key="13">
    <source>
        <dbReference type="EMBL" id="ACC38468.1"/>
    </source>
</evidence>
<evidence type="ECO:0000256" key="6">
    <source>
        <dbReference type="ARBA" id="ARBA00022687"/>
    </source>
</evidence>
<accession>B9U3V0</accession>
<dbReference type="GO" id="GO:0045165">
    <property type="term" value="P:cell fate commitment"/>
    <property type="evidence" value="ECO:0007669"/>
    <property type="project" value="TreeGrafter"/>
</dbReference>
<evidence type="ECO:0000256" key="12">
    <source>
        <dbReference type="SAM" id="SignalP"/>
    </source>
</evidence>
<name>B9U3V0_9ECHN</name>
<dbReference type="PRINTS" id="PR01349">
    <property type="entry name" value="WNTPROTEIN"/>
</dbReference>
<keyword evidence="8" id="KW-0325">Glycoprotein</keyword>
<evidence type="ECO:0000256" key="2">
    <source>
        <dbReference type="ARBA" id="ARBA00005683"/>
    </source>
</evidence>
<dbReference type="GO" id="GO:0005125">
    <property type="term" value="F:cytokine activity"/>
    <property type="evidence" value="ECO:0007669"/>
    <property type="project" value="TreeGrafter"/>
</dbReference>
<evidence type="ECO:0000256" key="4">
    <source>
        <dbReference type="ARBA" id="ARBA00022525"/>
    </source>
</evidence>
<feature type="chain" id="PRO_5002890683" description="Protein Wnt" evidence="12">
    <location>
        <begin position="22"/>
        <end position="371"/>
    </location>
</feature>
<dbReference type="PANTHER" id="PTHR12027">
    <property type="entry name" value="WNT RELATED"/>
    <property type="match status" value="1"/>
</dbReference>
<dbReference type="GO" id="GO:0030182">
    <property type="term" value="P:neuron differentiation"/>
    <property type="evidence" value="ECO:0007669"/>
    <property type="project" value="TreeGrafter"/>
</dbReference>
<reference evidence="13" key="1">
    <citation type="journal article" date="2009" name="Gene Expr. Patterns">
        <title>Expression patterns of wnt8 orthologs in two sand dollar species with different developmental modes.</title>
        <authorList>
            <person name="Nakata H."/>
            <person name="Minokawa T."/>
        </authorList>
    </citation>
    <scope>NUCLEOTIDE SEQUENCE</scope>
</reference>
<keyword evidence="4" id="KW-0964">Secreted</keyword>
<evidence type="ECO:0000256" key="1">
    <source>
        <dbReference type="ARBA" id="ARBA00004498"/>
    </source>
</evidence>
<dbReference type="PANTHER" id="PTHR12027:SF81">
    <property type="entry name" value="WNT INHIBITOR OF DORSAL PROTEIN"/>
    <property type="match status" value="1"/>
</dbReference>
<feature type="region of interest" description="Disordered" evidence="11">
    <location>
        <begin position="291"/>
        <end position="311"/>
    </location>
</feature>
<feature type="compositionally biased region" description="Low complexity" evidence="11">
    <location>
        <begin position="291"/>
        <end position="308"/>
    </location>
</feature>
<keyword evidence="5" id="KW-0272">Extracellular matrix</keyword>
<dbReference type="GO" id="GO:0060070">
    <property type="term" value="P:canonical Wnt signaling pathway"/>
    <property type="evidence" value="ECO:0007669"/>
    <property type="project" value="TreeGrafter"/>
</dbReference>
<evidence type="ECO:0000256" key="10">
    <source>
        <dbReference type="RuleBase" id="RU003500"/>
    </source>
</evidence>
<comment type="similarity">
    <text evidence="2 10">Belongs to the Wnt family.</text>
</comment>
<dbReference type="PROSITE" id="PS00246">
    <property type="entry name" value="WNT1"/>
    <property type="match status" value="1"/>
</dbReference>
<dbReference type="InterPro" id="IPR043158">
    <property type="entry name" value="Wnt_C"/>
</dbReference>
<dbReference type="CDD" id="cd19340">
    <property type="entry name" value="Wnt_Wnt8"/>
    <property type="match status" value="1"/>
</dbReference>
<evidence type="ECO:0000256" key="8">
    <source>
        <dbReference type="ARBA" id="ARBA00023180"/>
    </source>
</evidence>
<keyword evidence="12" id="KW-0732">Signal</keyword>
<feature type="signal peptide" evidence="12">
    <location>
        <begin position="1"/>
        <end position="21"/>
    </location>
</feature>
<protein>
    <recommendedName>
        <fullName evidence="10">Protein Wnt</fullName>
    </recommendedName>
</protein>
<dbReference type="GO" id="GO:0005615">
    <property type="term" value="C:extracellular space"/>
    <property type="evidence" value="ECO:0007669"/>
    <property type="project" value="TreeGrafter"/>
</dbReference>
<evidence type="ECO:0000256" key="7">
    <source>
        <dbReference type="ARBA" id="ARBA00023157"/>
    </source>
</evidence>
<keyword evidence="9" id="KW-0449">Lipoprotein</keyword>
<dbReference type="FunFam" id="3.30.2460.20:FF:000003">
    <property type="entry name" value="Protein Wnt"/>
    <property type="match status" value="1"/>
</dbReference>
<keyword evidence="3 10" id="KW-0217">Developmental protein</keyword>
<proteinExistence type="evidence at transcript level"/>
<dbReference type="InterPro" id="IPR005817">
    <property type="entry name" value="Wnt"/>
</dbReference>
<organism evidence="13">
    <name type="scientific">Peronella japonica</name>
    <dbReference type="NCBI Taxonomy" id="262331"/>
    <lineage>
        <taxon>Eukaryota</taxon>
        <taxon>Metazoa</taxon>
        <taxon>Echinodermata</taxon>
        <taxon>Eleutherozoa</taxon>
        <taxon>Echinozoa</taxon>
        <taxon>Echinoidea</taxon>
        <taxon>Euechinoidea</taxon>
        <taxon>Gnathostomata</taxon>
        <taxon>Clypeasteroida</taxon>
        <taxon>Laganidae</taxon>
        <taxon>Peronella</taxon>
    </lineage>
</organism>